<gene>
    <name evidence="1" type="ORF">LXT13_20750</name>
</gene>
<evidence type="ECO:0000313" key="1">
    <source>
        <dbReference type="EMBL" id="MCE4556832.1"/>
    </source>
</evidence>
<organism evidence="1 2">
    <name type="scientific">Pelomonas cellulosilytica</name>
    <dbReference type="NCBI Taxonomy" id="2906762"/>
    <lineage>
        <taxon>Bacteria</taxon>
        <taxon>Pseudomonadati</taxon>
        <taxon>Pseudomonadota</taxon>
        <taxon>Betaproteobacteria</taxon>
        <taxon>Burkholderiales</taxon>
        <taxon>Sphaerotilaceae</taxon>
        <taxon>Roseateles</taxon>
    </lineage>
</organism>
<dbReference type="EMBL" id="JAJTWU010000008">
    <property type="protein sequence ID" value="MCE4556832.1"/>
    <property type="molecule type" value="Genomic_DNA"/>
</dbReference>
<dbReference type="Proteomes" id="UP001200741">
    <property type="component" value="Unassembled WGS sequence"/>
</dbReference>
<reference evidence="1 2" key="1">
    <citation type="submission" date="2021-12" db="EMBL/GenBank/DDBJ databases">
        <title>Genome seq of P8.</title>
        <authorList>
            <person name="Seo T."/>
        </authorList>
    </citation>
    <scope>NUCLEOTIDE SEQUENCE [LARGE SCALE GENOMIC DNA]</scope>
    <source>
        <strain evidence="1 2">P8</strain>
    </source>
</reference>
<protein>
    <submittedName>
        <fullName evidence="1">Uncharacterized protein</fullName>
    </submittedName>
</protein>
<keyword evidence="2" id="KW-1185">Reference proteome</keyword>
<name>A0ABS8XW15_9BURK</name>
<sequence>MSTPEGFFVDWDGQVRSTTDCGGGYRVDVDTAARYVAILGPGGALVHEATFYKDLAAIAKAGIKGQLVPGSTPWGRKSEGF</sequence>
<accession>A0ABS8XW15</accession>
<comment type="caution">
    <text evidence="1">The sequence shown here is derived from an EMBL/GenBank/DDBJ whole genome shotgun (WGS) entry which is preliminary data.</text>
</comment>
<proteinExistence type="predicted"/>
<evidence type="ECO:0000313" key="2">
    <source>
        <dbReference type="Proteomes" id="UP001200741"/>
    </source>
</evidence>
<dbReference type="RefSeq" id="WP_233373954.1">
    <property type="nucleotide sequence ID" value="NZ_JAJTWU010000008.1"/>
</dbReference>